<keyword evidence="2" id="KW-1133">Transmembrane helix</keyword>
<evidence type="ECO:0000256" key="2">
    <source>
        <dbReference type="SAM" id="Phobius"/>
    </source>
</evidence>
<name>A0A7W4VX42_9ACTN</name>
<accession>A0A7W4VX42</accession>
<gene>
    <name evidence="3" type="ORF">FHU40_003148</name>
</gene>
<proteinExistence type="predicted"/>
<evidence type="ECO:0000313" key="4">
    <source>
        <dbReference type="Proteomes" id="UP000589626"/>
    </source>
</evidence>
<evidence type="ECO:0000256" key="1">
    <source>
        <dbReference type="SAM" id="MobiDB-lite"/>
    </source>
</evidence>
<reference evidence="3 4" key="1">
    <citation type="submission" date="2020-08" db="EMBL/GenBank/DDBJ databases">
        <title>Sequencing the genomes of 1000 actinobacteria strains.</title>
        <authorList>
            <person name="Klenk H.-P."/>
        </authorList>
    </citation>
    <scope>NUCLEOTIDE SEQUENCE [LARGE SCALE GENOMIC DNA]</scope>
    <source>
        <strain evidence="3 4">DSM 105498</strain>
    </source>
</reference>
<protein>
    <submittedName>
        <fullName evidence="3">Uncharacterized protein</fullName>
    </submittedName>
</protein>
<keyword evidence="4" id="KW-1185">Reference proteome</keyword>
<feature type="transmembrane region" description="Helical" evidence="2">
    <location>
        <begin position="6"/>
        <end position="24"/>
    </location>
</feature>
<dbReference type="EMBL" id="JACHWR010000002">
    <property type="protein sequence ID" value="MBB3043330.1"/>
    <property type="molecule type" value="Genomic_DNA"/>
</dbReference>
<evidence type="ECO:0000313" key="3">
    <source>
        <dbReference type="EMBL" id="MBB3043330.1"/>
    </source>
</evidence>
<comment type="caution">
    <text evidence="3">The sequence shown here is derived from an EMBL/GenBank/DDBJ whole genome shotgun (WGS) entry which is preliminary data.</text>
</comment>
<sequence length="80" mass="8856">MEILLWLVPSAIATVVAMLWVGWLGREGRGEVDRDVAVRRLAGALEPDQRRRRPAPGYAAPRPEPDRSTGIAVRPSRRAS</sequence>
<dbReference type="Proteomes" id="UP000589626">
    <property type="component" value="Unassembled WGS sequence"/>
</dbReference>
<dbReference type="AlphaFoldDB" id="A0A7W4VX42"/>
<organism evidence="3 4">
    <name type="scientific">Nocardioides soli</name>
    <dbReference type="NCBI Taxonomy" id="1036020"/>
    <lineage>
        <taxon>Bacteria</taxon>
        <taxon>Bacillati</taxon>
        <taxon>Actinomycetota</taxon>
        <taxon>Actinomycetes</taxon>
        <taxon>Propionibacteriales</taxon>
        <taxon>Nocardioidaceae</taxon>
        <taxon>Nocardioides</taxon>
    </lineage>
</organism>
<keyword evidence="2" id="KW-0812">Transmembrane</keyword>
<dbReference type="RefSeq" id="WP_183593192.1">
    <property type="nucleotide sequence ID" value="NZ_JACHWR010000002.1"/>
</dbReference>
<feature type="region of interest" description="Disordered" evidence="1">
    <location>
        <begin position="45"/>
        <end position="80"/>
    </location>
</feature>
<keyword evidence="2" id="KW-0472">Membrane</keyword>